<proteinExistence type="predicted"/>
<organism evidence="1 2">
    <name type="scientific">Ixodes persulcatus</name>
    <name type="common">Taiga tick</name>
    <dbReference type="NCBI Taxonomy" id="34615"/>
    <lineage>
        <taxon>Eukaryota</taxon>
        <taxon>Metazoa</taxon>
        <taxon>Ecdysozoa</taxon>
        <taxon>Arthropoda</taxon>
        <taxon>Chelicerata</taxon>
        <taxon>Arachnida</taxon>
        <taxon>Acari</taxon>
        <taxon>Parasitiformes</taxon>
        <taxon>Ixodida</taxon>
        <taxon>Ixodoidea</taxon>
        <taxon>Ixodidae</taxon>
        <taxon>Ixodinae</taxon>
        <taxon>Ixodes</taxon>
    </lineage>
</organism>
<dbReference type="Proteomes" id="UP000805193">
    <property type="component" value="Unassembled WGS sequence"/>
</dbReference>
<name>A0AC60QE88_IXOPE</name>
<protein>
    <submittedName>
        <fullName evidence="1">Uncharacterized protein</fullName>
    </submittedName>
</protein>
<evidence type="ECO:0000313" key="2">
    <source>
        <dbReference type="Proteomes" id="UP000805193"/>
    </source>
</evidence>
<evidence type="ECO:0000313" key="1">
    <source>
        <dbReference type="EMBL" id="KAG0432114.1"/>
    </source>
</evidence>
<accession>A0AC60QE88</accession>
<gene>
    <name evidence="1" type="ORF">HPB47_021136</name>
</gene>
<reference evidence="1 2" key="1">
    <citation type="journal article" date="2020" name="Cell">
        <title>Large-Scale Comparative Analyses of Tick Genomes Elucidate Their Genetic Diversity and Vector Capacities.</title>
        <authorList>
            <consortium name="Tick Genome and Microbiome Consortium (TIGMIC)"/>
            <person name="Jia N."/>
            <person name="Wang J."/>
            <person name="Shi W."/>
            <person name="Du L."/>
            <person name="Sun Y."/>
            <person name="Zhan W."/>
            <person name="Jiang J.F."/>
            <person name="Wang Q."/>
            <person name="Zhang B."/>
            <person name="Ji P."/>
            <person name="Bell-Sakyi L."/>
            <person name="Cui X.M."/>
            <person name="Yuan T.T."/>
            <person name="Jiang B.G."/>
            <person name="Yang W.F."/>
            <person name="Lam T.T."/>
            <person name="Chang Q.C."/>
            <person name="Ding S.J."/>
            <person name="Wang X.J."/>
            <person name="Zhu J.G."/>
            <person name="Ruan X.D."/>
            <person name="Zhao L."/>
            <person name="Wei J.T."/>
            <person name="Ye R.Z."/>
            <person name="Que T.C."/>
            <person name="Du C.H."/>
            <person name="Zhou Y.H."/>
            <person name="Cheng J.X."/>
            <person name="Dai P.F."/>
            <person name="Guo W.B."/>
            <person name="Han X.H."/>
            <person name="Huang E.J."/>
            <person name="Li L.F."/>
            <person name="Wei W."/>
            <person name="Gao Y.C."/>
            <person name="Liu J.Z."/>
            <person name="Shao H.Z."/>
            <person name="Wang X."/>
            <person name="Wang C.C."/>
            <person name="Yang T.C."/>
            <person name="Huo Q.B."/>
            <person name="Li W."/>
            <person name="Chen H.Y."/>
            <person name="Chen S.E."/>
            <person name="Zhou L.G."/>
            <person name="Ni X.B."/>
            <person name="Tian J.H."/>
            <person name="Sheng Y."/>
            <person name="Liu T."/>
            <person name="Pan Y.S."/>
            <person name="Xia L.Y."/>
            <person name="Li J."/>
            <person name="Zhao F."/>
            <person name="Cao W.C."/>
        </authorList>
    </citation>
    <scope>NUCLEOTIDE SEQUENCE [LARGE SCALE GENOMIC DNA]</scope>
    <source>
        <strain evidence="1">Iper-2018</strain>
    </source>
</reference>
<comment type="caution">
    <text evidence="1">The sequence shown here is derived from an EMBL/GenBank/DDBJ whole genome shotgun (WGS) entry which is preliminary data.</text>
</comment>
<keyword evidence="2" id="KW-1185">Reference proteome</keyword>
<sequence>MAEDGSILTLRSSPNLSQDEVWRCLHNKTNSLLQAHRGWAFEEEGYVRNVRWKTSDDSRICLVRGVCLPSIKKAPYTVSAWFARGTGSVIGGTCSYITFQKYLVNRPVKEKKRRSFDPCENVGVASAEEIKQLRDALSVATQGLQWLLYSGVQQLGPAAPVLSIQDNEDLWSKNARDVVGKHMESLPTLTDEEREEVTRSTIGQANNARKGSRAELQRQSFLLLSNVSSLSTW</sequence>
<dbReference type="EMBL" id="JABSTQ010009176">
    <property type="protein sequence ID" value="KAG0432114.1"/>
    <property type="molecule type" value="Genomic_DNA"/>
</dbReference>